<protein>
    <submittedName>
        <fullName evidence="3">Uncharacterized protein</fullName>
    </submittedName>
</protein>
<organism evidence="3 4">
    <name type="scientific">Chlamydomonas reinhardtii</name>
    <name type="common">Chlamydomonas smithii</name>
    <dbReference type="NCBI Taxonomy" id="3055"/>
    <lineage>
        <taxon>Eukaryota</taxon>
        <taxon>Viridiplantae</taxon>
        <taxon>Chlorophyta</taxon>
        <taxon>core chlorophytes</taxon>
        <taxon>Chlorophyceae</taxon>
        <taxon>CS clade</taxon>
        <taxon>Chlamydomonadales</taxon>
        <taxon>Chlamydomonadaceae</taxon>
        <taxon>Chlamydomonas</taxon>
    </lineage>
</organism>
<dbReference type="RefSeq" id="XP_042917656.1">
    <property type="nucleotide sequence ID" value="XM_043069681.1"/>
</dbReference>
<feature type="region of interest" description="Disordered" evidence="2">
    <location>
        <begin position="1"/>
        <end position="38"/>
    </location>
</feature>
<feature type="compositionally biased region" description="Polar residues" evidence="2">
    <location>
        <begin position="665"/>
        <end position="679"/>
    </location>
</feature>
<proteinExistence type="predicted"/>
<feature type="region of interest" description="Disordered" evidence="2">
    <location>
        <begin position="655"/>
        <end position="728"/>
    </location>
</feature>
<dbReference type="InParanoid" id="A0A2K3D0S9"/>
<dbReference type="Proteomes" id="UP000006906">
    <property type="component" value="Chromosome 13"/>
</dbReference>
<sequence>MHNRAGVPAGSPFSPGTTSSRGARRLRTEPQAGVGVSAATAVSPRAGVHAAGYPSTPALHHAYSMSYLDSLATQLLISHTAPGGHHGHDGAHTLSTHAAAGFERGFSNDLELLVSSLEEENESLRCALAAERRARLRAEHVAAEALARLTELSQSQQQLVHQALQREASRARVERWLHAASTHVHCNAVAAGASRAAAAPTATTTSTVTPAPQSAVAAAAGEASSASPCAGTASGMVAWHRGVESAAAERSVSGSAACVRTQDGVVGCWGEPAVAAVAASAASAPASPLLQPRPEEGGPVPEMPPLPCPVFEALMHEVDELARRRGDSDAGGPAGPPRVHGHAVGAPHPHMQVLQPHVIYSRLAHAGPCGAASRSEGCEEYGLQSAEQPADGWGACAAPPGSGERLAATQVGQPAAAAAAAAAAGARSEAAGSAGAEDGAPVHPAVQGVHAVCHVWRRNENGLAAPAAVASAAALAPCVADAYEPCADHQAEAEAGAKGPIGGGDCGGGGGGGDGDGGGFNSARAMLQRACTLSALPVGQLHAYAHAQGAPPALVMTATHSQSSRQLHNAAAAAAAAAADWQGSPSVRVATPPAMVPRPRMMTMGGAEGPWATAVRMSSFAGRADVEAGAGAGAGAGCYAEGSFAGGFASGGGASGSPQAFASSVPRQCSTQPLPTSWQREPRLRPSDSGALANRASMSSALHAAAFGSSPHTRTASQSGGVSPGHASGAFSRLVLQSQHHQANGWDSRRGSFAGAASGQGLLGCSGAGGVGVGDIGIAGRGGEGAEAEAAVVGEGEGQVEWSSIPLQ</sequence>
<accession>A0A2K3D0S9</accession>
<gene>
    <name evidence="3" type="ORF">CHLRE_13g586850v5</name>
</gene>
<dbReference type="KEGG" id="cre:CHLRE_13g586850v5"/>
<keyword evidence="1" id="KW-0175">Coiled coil</keyword>
<feature type="region of interest" description="Disordered" evidence="2">
    <location>
        <begin position="323"/>
        <end position="346"/>
    </location>
</feature>
<dbReference type="EMBL" id="CM008974">
    <property type="protein sequence ID" value="PNW74138.1"/>
    <property type="molecule type" value="Genomic_DNA"/>
</dbReference>
<evidence type="ECO:0000256" key="2">
    <source>
        <dbReference type="SAM" id="MobiDB-lite"/>
    </source>
</evidence>
<name>A0A2K3D0S9_CHLRE</name>
<evidence type="ECO:0000256" key="1">
    <source>
        <dbReference type="SAM" id="Coils"/>
    </source>
</evidence>
<evidence type="ECO:0000313" key="3">
    <source>
        <dbReference type="EMBL" id="PNW74138.1"/>
    </source>
</evidence>
<reference evidence="3 4" key="1">
    <citation type="journal article" date="2007" name="Science">
        <title>The Chlamydomonas genome reveals the evolution of key animal and plant functions.</title>
        <authorList>
            <person name="Merchant S.S."/>
            <person name="Prochnik S.E."/>
            <person name="Vallon O."/>
            <person name="Harris E.H."/>
            <person name="Karpowicz S.J."/>
            <person name="Witman G.B."/>
            <person name="Terry A."/>
            <person name="Salamov A."/>
            <person name="Fritz-Laylin L.K."/>
            <person name="Marechal-Drouard L."/>
            <person name="Marshall W.F."/>
            <person name="Qu L.H."/>
            <person name="Nelson D.R."/>
            <person name="Sanderfoot A.A."/>
            <person name="Spalding M.H."/>
            <person name="Kapitonov V.V."/>
            <person name="Ren Q."/>
            <person name="Ferris P."/>
            <person name="Lindquist E."/>
            <person name="Shapiro H."/>
            <person name="Lucas S.M."/>
            <person name="Grimwood J."/>
            <person name="Schmutz J."/>
            <person name="Cardol P."/>
            <person name="Cerutti H."/>
            <person name="Chanfreau G."/>
            <person name="Chen C.L."/>
            <person name="Cognat V."/>
            <person name="Croft M.T."/>
            <person name="Dent R."/>
            <person name="Dutcher S."/>
            <person name="Fernandez E."/>
            <person name="Fukuzawa H."/>
            <person name="Gonzalez-Ballester D."/>
            <person name="Gonzalez-Halphen D."/>
            <person name="Hallmann A."/>
            <person name="Hanikenne M."/>
            <person name="Hippler M."/>
            <person name="Inwood W."/>
            <person name="Jabbari K."/>
            <person name="Kalanon M."/>
            <person name="Kuras R."/>
            <person name="Lefebvre P.A."/>
            <person name="Lemaire S.D."/>
            <person name="Lobanov A.V."/>
            <person name="Lohr M."/>
            <person name="Manuell A."/>
            <person name="Meier I."/>
            <person name="Mets L."/>
            <person name="Mittag M."/>
            <person name="Mittelmeier T."/>
            <person name="Moroney J.V."/>
            <person name="Moseley J."/>
            <person name="Napoli C."/>
            <person name="Nedelcu A.M."/>
            <person name="Niyogi K."/>
            <person name="Novoselov S.V."/>
            <person name="Paulsen I.T."/>
            <person name="Pazour G."/>
            <person name="Purton S."/>
            <person name="Ral J.P."/>
            <person name="Riano-Pachon D.M."/>
            <person name="Riekhof W."/>
            <person name="Rymarquis L."/>
            <person name="Schroda M."/>
            <person name="Stern D."/>
            <person name="Umen J."/>
            <person name="Willows R."/>
            <person name="Wilson N."/>
            <person name="Zimmer S.L."/>
            <person name="Allmer J."/>
            <person name="Balk J."/>
            <person name="Bisova K."/>
            <person name="Chen C.J."/>
            <person name="Elias M."/>
            <person name="Gendler K."/>
            <person name="Hauser C."/>
            <person name="Lamb M.R."/>
            <person name="Ledford H."/>
            <person name="Long J.C."/>
            <person name="Minagawa J."/>
            <person name="Page M.D."/>
            <person name="Pan J."/>
            <person name="Pootakham W."/>
            <person name="Roje S."/>
            <person name="Rose A."/>
            <person name="Stahlberg E."/>
            <person name="Terauchi A.M."/>
            <person name="Yang P."/>
            <person name="Ball S."/>
            <person name="Bowler C."/>
            <person name="Dieckmann C.L."/>
            <person name="Gladyshev V.N."/>
            <person name="Green P."/>
            <person name="Jorgensen R."/>
            <person name="Mayfield S."/>
            <person name="Mueller-Roeber B."/>
            <person name="Rajamani S."/>
            <person name="Sayre R.T."/>
            <person name="Brokstein P."/>
            <person name="Dubchak I."/>
            <person name="Goodstein D."/>
            <person name="Hornick L."/>
            <person name="Huang Y.W."/>
            <person name="Jhaveri J."/>
            <person name="Luo Y."/>
            <person name="Martinez D."/>
            <person name="Ngau W.C."/>
            <person name="Otillar B."/>
            <person name="Poliakov A."/>
            <person name="Porter A."/>
            <person name="Szajkowski L."/>
            <person name="Werner G."/>
            <person name="Zhou K."/>
            <person name="Grigoriev I.V."/>
            <person name="Rokhsar D.S."/>
            <person name="Grossman A.R."/>
        </authorList>
    </citation>
    <scope>NUCLEOTIDE SEQUENCE [LARGE SCALE GENOMIC DNA]</scope>
    <source>
        <strain evidence="4">CC-503</strain>
    </source>
</reference>
<keyword evidence="4" id="KW-1185">Reference proteome</keyword>
<dbReference type="GeneID" id="66056046"/>
<evidence type="ECO:0000313" key="4">
    <source>
        <dbReference type="Proteomes" id="UP000006906"/>
    </source>
</evidence>
<dbReference type="AlphaFoldDB" id="A0A2K3D0S9"/>
<dbReference type="Gramene" id="PNW74138">
    <property type="protein sequence ID" value="PNW74138"/>
    <property type="gene ID" value="CHLRE_13g586850v5"/>
</dbReference>
<feature type="compositionally biased region" description="Polar residues" evidence="2">
    <location>
        <begin position="710"/>
        <end position="721"/>
    </location>
</feature>
<dbReference type="OrthoDB" id="10633475at2759"/>
<feature type="coiled-coil region" evidence="1">
    <location>
        <begin position="107"/>
        <end position="134"/>
    </location>
</feature>